<organism evidence="8 9">
    <name type="scientific">Bradymonas sediminis</name>
    <dbReference type="NCBI Taxonomy" id="1548548"/>
    <lineage>
        <taxon>Bacteria</taxon>
        <taxon>Deltaproteobacteria</taxon>
        <taxon>Bradymonadales</taxon>
        <taxon>Bradymonadaceae</taxon>
        <taxon>Bradymonas</taxon>
    </lineage>
</organism>
<keyword evidence="9" id="KW-1185">Reference proteome</keyword>
<evidence type="ECO:0000256" key="3">
    <source>
        <dbReference type="ARBA" id="ARBA00022475"/>
    </source>
</evidence>
<dbReference type="KEGG" id="bsed:DN745_08260"/>
<evidence type="ECO:0000313" key="9">
    <source>
        <dbReference type="Proteomes" id="UP000249799"/>
    </source>
</evidence>
<gene>
    <name evidence="8" type="ORF">DN745_08260</name>
</gene>
<comment type="subcellular location">
    <subcellularLocation>
        <location evidence="1">Cell membrane</location>
        <topology evidence="1">Single-pass membrane protein</topology>
    </subcellularLocation>
    <subcellularLocation>
        <location evidence="7">Cell membrane</location>
        <topology evidence="7">Single-pass type II membrane protein</topology>
    </subcellularLocation>
</comment>
<dbReference type="OrthoDB" id="9793581at2"/>
<evidence type="ECO:0000256" key="6">
    <source>
        <dbReference type="ARBA" id="ARBA00023136"/>
    </source>
</evidence>
<dbReference type="InterPro" id="IPR003400">
    <property type="entry name" value="ExbD"/>
</dbReference>
<dbReference type="EMBL" id="CP030032">
    <property type="protein sequence ID" value="AWV89331.1"/>
    <property type="molecule type" value="Genomic_DNA"/>
</dbReference>
<keyword evidence="3" id="KW-1003">Cell membrane</keyword>
<evidence type="ECO:0000256" key="7">
    <source>
        <dbReference type="RuleBase" id="RU003879"/>
    </source>
</evidence>
<protein>
    <submittedName>
        <fullName evidence="8">Biopolymer transporter ExbD</fullName>
    </submittedName>
</protein>
<evidence type="ECO:0000256" key="5">
    <source>
        <dbReference type="ARBA" id="ARBA00022989"/>
    </source>
</evidence>
<dbReference type="RefSeq" id="WP_111333754.1">
    <property type="nucleotide sequence ID" value="NZ_CP030032.1"/>
</dbReference>
<keyword evidence="7" id="KW-0813">Transport</keyword>
<dbReference type="PANTHER" id="PTHR30558">
    <property type="entry name" value="EXBD MEMBRANE COMPONENT OF PMF-DRIVEN MACROMOLECULE IMPORT SYSTEM"/>
    <property type="match status" value="1"/>
</dbReference>
<dbReference type="GO" id="GO:0015031">
    <property type="term" value="P:protein transport"/>
    <property type="evidence" value="ECO:0007669"/>
    <property type="project" value="UniProtKB-KW"/>
</dbReference>
<dbReference type="Gene3D" id="3.30.420.270">
    <property type="match status" value="1"/>
</dbReference>
<dbReference type="Proteomes" id="UP000249799">
    <property type="component" value="Chromosome"/>
</dbReference>
<evidence type="ECO:0000313" key="8">
    <source>
        <dbReference type="EMBL" id="AWV89331.1"/>
    </source>
</evidence>
<evidence type="ECO:0000256" key="1">
    <source>
        <dbReference type="ARBA" id="ARBA00004162"/>
    </source>
</evidence>
<reference evidence="8 9" key="1">
    <citation type="submission" date="2018-06" db="EMBL/GenBank/DDBJ databases">
        <title>Lujinxingia sediminis gen. nov. sp. nov., a new facultative anaerobic member of the class Deltaproteobacteria, and proposal of Lujinxingaceae fam. nov.</title>
        <authorList>
            <person name="Guo L.-Y."/>
            <person name="Li C.-M."/>
            <person name="Wang S."/>
            <person name="Du Z.-J."/>
        </authorList>
    </citation>
    <scope>NUCLEOTIDE SEQUENCE [LARGE SCALE GENOMIC DNA]</scope>
    <source>
        <strain evidence="8 9">FA350</strain>
    </source>
</reference>
<evidence type="ECO:0000256" key="2">
    <source>
        <dbReference type="ARBA" id="ARBA00005811"/>
    </source>
</evidence>
<dbReference type="GO" id="GO:0022857">
    <property type="term" value="F:transmembrane transporter activity"/>
    <property type="evidence" value="ECO:0007669"/>
    <property type="project" value="InterPro"/>
</dbReference>
<accession>A0A2Z4FK39</accession>
<evidence type="ECO:0000256" key="4">
    <source>
        <dbReference type="ARBA" id="ARBA00022692"/>
    </source>
</evidence>
<keyword evidence="6" id="KW-0472">Membrane</keyword>
<dbReference type="AlphaFoldDB" id="A0A2Z4FK39"/>
<comment type="similarity">
    <text evidence="2 7">Belongs to the ExbD/TolR family.</text>
</comment>
<sequence length="146" mass="15524">MAGFDTGSGDDDIIAGINITPLVDIILVVLIIFMVTTSYIVKEQIKVDLPRAASGEAEVTSTLTFKVSKDGEYFLDGNETSLDNIGATVKTRVAEDPTIRAIIAADKGVEYGSVIDLIDTIKQNGLEKFALNIEKKAAATSVSESP</sequence>
<keyword evidence="5" id="KW-1133">Transmembrane helix</keyword>
<dbReference type="GO" id="GO:0005886">
    <property type="term" value="C:plasma membrane"/>
    <property type="evidence" value="ECO:0007669"/>
    <property type="project" value="UniProtKB-SubCell"/>
</dbReference>
<keyword evidence="7" id="KW-0653">Protein transport</keyword>
<dbReference type="Pfam" id="PF02472">
    <property type="entry name" value="ExbD"/>
    <property type="match status" value="1"/>
</dbReference>
<name>A0A2Z4FK39_9DELT</name>
<keyword evidence="4 7" id="KW-0812">Transmembrane</keyword>
<proteinExistence type="inferred from homology"/>